<dbReference type="PANTHER" id="PTHR46111:SF1">
    <property type="entry name" value="RIBOSOMAL RNA SMALL SUBUNIT METHYLTRANSFERASE I"/>
    <property type="match status" value="1"/>
</dbReference>
<comment type="catalytic activity">
    <reaction evidence="6">
        <text>cytidine(1402) in 16S rRNA + S-adenosyl-L-methionine = 2'-O-methylcytidine(1402) in 16S rRNA + S-adenosyl-L-homocysteine + H(+)</text>
        <dbReference type="Rhea" id="RHEA:42924"/>
        <dbReference type="Rhea" id="RHEA-COMP:10285"/>
        <dbReference type="Rhea" id="RHEA-COMP:10286"/>
        <dbReference type="ChEBI" id="CHEBI:15378"/>
        <dbReference type="ChEBI" id="CHEBI:57856"/>
        <dbReference type="ChEBI" id="CHEBI:59789"/>
        <dbReference type="ChEBI" id="CHEBI:74495"/>
        <dbReference type="ChEBI" id="CHEBI:82748"/>
        <dbReference type="EC" id="2.1.1.198"/>
    </reaction>
</comment>
<dbReference type="SUPFAM" id="SSF53790">
    <property type="entry name" value="Tetrapyrrole methylase"/>
    <property type="match status" value="1"/>
</dbReference>
<protein>
    <recommendedName>
        <fullName evidence="6">Ribosomal RNA small subunit methyltransferase I</fullName>
        <ecNumber evidence="6">2.1.1.198</ecNumber>
    </recommendedName>
    <alternativeName>
        <fullName evidence="6">16S rRNA 2'-O-ribose C1402 methyltransferase</fullName>
    </alternativeName>
    <alternativeName>
        <fullName evidence="6">rRNA (cytidine-2'-O-)-methyltransferase RsmI</fullName>
    </alternativeName>
</protein>
<sequence>MTIEPPDADDPAPGEPGTFTLRGVVMRARRPEAGLYLVATPIGNLSDVSLRALDVIAAADRLACEDTRVTGKLLARYGIRRAMTSYHEHSGGEASEGLLADLEAGRSVAVVTDAGTPSVSDPGFRLAVEAGARGLPVVPVPGASAPLAALVASGLPSDSFFFAGFLPVKETARRGRLEEVSRVPGTLLFFEAPHRIAESLADMAAVLGEGRRAAVCRELTKLHETVTRGTLSELAAAFGAQERVRGEIVVCVAPPDVTGPADAAEADAILRGLLAEMKPAQAAAEASRLTGLARRDLYARALEMRGQKR</sequence>
<evidence type="ECO:0000259" key="7">
    <source>
        <dbReference type="Pfam" id="PF00590"/>
    </source>
</evidence>
<dbReference type="PIRSF" id="PIRSF005917">
    <property type="entry name" value="MTase_YraL"/>
    <property type="match status" value="1"/>
</dbReference>
<dbReference type="FunFam" id="3.30.950.10:FF:000002">
    <property type="entry name" value="Ribosomal RNA small subunit methyltransferase I"/>
    <property type="match status" value="1"/>
</dbReference>
<dbReference type="FunFam" id="3.40.1010.10:FF:000007">
    <property type="entry name" value="Ribosomal RNA small subunit methyltransferase I"/>
    <property type="match status" value="1"/>
</dbReference>
<dbReference type="Pfam" id="PF00590">
    <property type="entry name" value="TP_methylase"/>
    <property type="match status" value="1"/>
</dbReference>
<keyword evidence="4 6" id="KW-0808">Transferase</keyword>
<evidence type="ECO:0000256" key="6">
    <source>
        <dbReference type="HAMAP-Rule" id="MF_01877"/>
    </source>
</evidence>
<feature type="domain" description="Tetrapyrrole methylase" evidence="7">
    <location>
        <begin position="35"/>
        <end position="235"/>
    </location>
</feature>
<dbReference type="AlphaFoldDB" id="A0A1H0D6Q2"/>
<dbReference type="OrthoDB" id="9809084at2"/>
<accession>A0A1H0D6Q2</accession>
<dbReference type="InterPro" id="IPR053910">
    <property type="entry name" value="RsmI_HTH"/>
</dbReference>
<keyword evidence="2 6" id="KW-0698">rRNA processing</keyword>
<dbReference type="InterPro" id="IPR014776">
    <property type="entry name" value="4pyrrole_Mease_sub2"/>
</dbReference>
<dbReference type="EC" id="2.1.1.198" evidence="6"/>
<keyword evidence="3 6" id="KW-0489">Methyltransferase</keyword>
<evidence type="ECO:0000256" key="4">
    <source>
        <dbReference type="ARBA" id="ARBA00022679"/>
    </source>
</evidence>
<dbReference type="STRING" id="1166073.SAMN05192530_101617"/>
<keyword evidence="5 6" id="KW-0949">S-adenosyl-L-methionine</keyword>
<dbReference type="EMBL" id="FNIT01000001">
    <property type="protein sequence ID" value="SDN65611.1"/>
    <property type="molecule type" value="Genomic_DNA"/>
</dbReference>
<evidence type="ECO:0000256" key="1">
    <source>
        <dbReference type="ARBA" id="ARBA00022490"/>
    </source>
</evidence>
<proteinExistence type="inferred from homology"/>
<keyword evidence="10" id="KW-1185">Reference proteome</keyword>
<dbReference type="CDD" id="cd11648">
    <property type="entry name" value="RsmI"/>
    <property type="match status" value="1"/>
</dbReference>
<comment type="similarity">
    <text evidence="6">Belongs to the methyltransferase superfamily. RsmI family.</text>
</comment>
<evidence type="ECO:0000259" key="8">
    <source>
        <dbReference type="Pfam" id="PF23016"/>
    </source>
</evidence>
<reference evidence="9 10" key="1">
    <citation type="submission" date="2016-10" db="EMBL/GenBank/DDBJ databases">
        <authorList>
            <person name="de Groot N.N."/>
        </authorList>
    </citation>
    <scope>NUCLEOTIDE SEQUENCE [LARGE SCALE GENOMIC DNA]</scope>
    <source>
        <strain evidence="10">L7-484,KACC 16230,DSM 25025</strain>
    </source>
</reference>
<evidence type="ECO:0000256" key="3">
    <source>
        <dbReference type="ARBA" id="ARBA00022603"/>
    </source>
</evidence>
<dbReference type="Pfam" id="PF23016">
    <property type="entry name" value="RsmI_C"/>
    <property type="match status" value="1"/>
</dbReference>
<name>A0A1H0D6Q2_9HYPH</name>
<dbReference type="RefSeq" id="WP_090668618.1">
    <property type="nucleotide sequence ID" value="NZ_FNIT01000001.1"/>
</dbReference>
<dbReference type="GO" id="GO:0070677">
    <property type="term" value="F:rRNA (cytosine-2'-O-)-methyltransferase activity"/>
    <property type="evidence" value="ECO:0007669"/>
    <property type="project" value="UniProtKB-UniRule"/>
</dbReference>
<gene>
    <name evidence="6" type="primary">rsmI</name>
    <name evidence="9" type="ORF">SAMN05192530_101617</name>
</gene>
<dbReference type="Proteomes" id="UP000198793">
    <property type="component" value="Unassembled WGS sequence"/>
</dbReference>
<dbReference type="NCBIfam" id="TIGR00096">
    <property type="entry name" value="16S rRNA (cytidine(1402)-2'-O)-methyltransferase"/>
    <property type="match status" value="1"/>
</dbReference>
<evidence type="ECO:0000256" key="5">
    <source>
        <dbReference type="ARBA" id="ARBA00022691"/>
    </source>
</evidence>
<dbReference type="InterPro" id="IPR014777">
    <property type="entry name" value="4pyrrole_Mease_sub1"/>
</dbReference>
<feature type="domain" description="RsmI HTH" evidence="8">
    <location>
        <begin position="261"/>
        <end position="305"/>
    </location>
</feature>
<dbReference type="InterPro" id="IPR000878">
    <property type="entry name" value="4pyrrol_Mease"/>
</dbReference>
<comment type="subcellular location">
    <subcellularLocation>
        <location evidence="6">Cytoplasm</location>
    </subcellularLocation>
</comment>
<evidence type="ECO:0000313" key="9">
    <source>
        <dbReference type="EMBL" id="SDN65611.1"/>
    </source>
</evidence>
<keyword evidence="1 6" id="KW-0963">Cytoplasm</keyword>
<dbReference type="Gene3D" id="3.30.950.10">
    <property type="entry name" value="Methyltransferase, Cobalt-precorrin-4 Transmethylase, Domain 2"/>
    <property type="match status" value="1"/>
</dbReference>
<dbReference type="InterPro" id="IPR035996">
    <property type="entry name" value="4pyrrol_Methylase_sf"/>
</dbReference>
<evidence type="ECO:0000313" key="10">
    <source>
        <dbReference type="Proteomes" id="UP000198793"/>
    </source>
</evidence>
<dbReference type="PANTHER" id="PTHR46111">
    <property type="entry name" value="RIBOSOMAL RNA SMALL SUBUNIT METHYLTRANSFERASE I"/>
    <property type="match status" value="1"/>
</dbReference>
<comment type="function">
    <text evidence="6">Catalyzes the 2'-O-methylation of the ribose of cytidine 1402 (C1402) in 16S rRNA.</text>
</comment>
<dbReference type="InterPro" id="IPR008189">
    <property type="entry name" value="rRNA_ssu_MeTfrase_I"/>
</dbReference>
<organism evidence="9 10">
    <name type="scientific">Aureimonas jatrophae</name>
    <dbReference type="NCBI Taxonomy" id="1166073"/>
    <lineage>
        <taxon>Bacteria</taxon>
        <taxon>Pseudomonadati</taxon>
        <taxon>Pseudomonadota</taxon>
        <taxon>Alphaproteobacteria</taxon>
        <taxon>Hyphomicrobiales</taxon>
        <taxon>Aurantimonadaceae</taxon>
        <taxon>Aureimonas</taxon>
    </lineage>
</organism>
<evidence type="ECO:0000256" key="2">
    <source>
        <dbReference type="ARBA" id="ARBA00022552"/>
    </source>
</evidence>
<dbReference type="Gene3D" id="3.40.1010.10">
    <property type="entry name" value="Cobalt-precorrin-4 Transmethylase, Domain 1"/>
    <property type="match status" value="1"/>
</dbReference>
<dbReference type="HAMAP" id="MF_01877">
    <property type="entry name" value="16SrRNA_methyltr_I"/>
    <property type="match status" value="1"/>
</dbReference>
<dbReference type="GO" id="GO:0005737">
    <property type="term" value="C:cytoplasm"/>
    <property type="evidence" value="ECO:0007669"/>
    <property type="project" value="UniProtKB-SubCell"/>
</dbReference>